<sequence length="339" mass="37807">MGHCTIIYRPVSLWCVEQMSKSIAEAFELPSNHIVPTHGHIVPETDTRPHPPGDRPWPRLSPLNSRGAPPLQIRHLGFTLAVYTGQDEAGLSRGYDVSYDRSEEAAEVETFTEHEGHLTLPELYQQNPSNKYLPRVNKDHEYPVPAYPRPELHVSHLSHSTDLAALQGIQKDGGFRDPSQDPTRSWPGLVWFSLTPTPEDLSAAEGRFMTLVRPGGEEEVWNGHVTPGLLQSFATSPAFSSSSRYGSYRLTFDLSKVLDRYSEQVNPDTMRLLYSWSFSLTRSCSVACRFSPLWVPPRPAGCQVDSSRISSRSRLVTDFTTLTGSPRDAMSLVASAASW</sequence>
<evidence type="ECO:0000313" key="2">
    <source>
        <dbReference type="Proteomes" id="UP001497482"/>
    </source>
</evidence>
<accession>A0AAV2J8X6</accession>
<reference evidence="1 2" key="1">
    <citation type="submission" date="2024-04" db="EMBL/GenBank/DDBJ databases">
        <authorList>
            <person name="Waldvogel A.-M."/>
            <person name="Schoenle A."/>
        </authorList>
    </citation>
    <scope>NUCLEOTIDE SEQUENCE [LARGE SCALE GENOMIC DNA]</scope>
</reference>
<organism evidence="1 2">
    <name type="scientific">Knipowitschia caucasica</name>
    <name type="common">Caucasian dwarf goby</name>
    <name type="synonym">Pomatoschistus caucasicus</name>
    <dbReference type="NCBI Taxonomy" id="637954"/>
    <lineage>
        <taxon>Eukaryota</taxon>
        <taxon>Metazoa</taxon>
        <taxon>Chordata</taxon>
        <taxon>Craniata</taxon>
        <taxon>Vertebrata</taxon>
        <taxon>Euteleostomi</taxon>
        <taxon>Actinopterygii</taxon>
        <taxon>Neopterygii</taxon>
        <taxon>Teleostei</taxon>
        <taxon>Neoteleostei</taxon>
        <taxon>Acanthomorphata</taxon>
        <taxon>Gobiaria</taxon>
        <taxon>Gobiiformes</taxon>
        <taxon>Gobioidei</taxon>
        <taxon>Gobiidae</taxon>
        <taxon>Gobiinae</taxon>
        <taxon>Knipowitschia</taxon>
    </lineage>
</organism>
<proteinExistence type="predicted"/>
<dbReference type="AlphaFoldDB" id="A0AAV2J8X6"/>
<name>A0AAV2J8X6_KNICA</name>
<protein>
    <submittedName>
        <fullName evidence="1">Uncharacterized protein</fullName>
    </submittedName>
</protein>
<dbReference type="Proteomes" id="UP001497482">
    <property type="component" value="Chromosome 11"/>
</dbReference>
<dbReference type="EMBL" id="OZ035833">
    <property type="protein sequence ID" value="CAL1572678.1"/>
    <property type="molecule type" value="Genomic_DNA"/>
</dbReference>
<evidence type="ECO:0000313" key="1">
    <source>
        <dbReference type="EMBL" id="CAL1572678.1"/>
    </source>
</evidence>
<keyword evidence="2" id="KW-1185">Reference proteome</keyword>
<gene>
    <name evidence="1" type="ORF">KC01_LOCUS4695</name>
</gene>